<evidence type="ECO:0000256" key="4">
    <source>
        <dbReference type="ARBA" id="ARBA00022692"/>
    </source>
</evidence>
<evidence type="ECO:0000256" key="5">
    <source>
        <dbReference type="ARBA" id="ARBA00022737"/>
    </source>
</evidence>
<dbReference type="GO" id="GO:0016020">
    <property type="term" value="C:membrane"/>
    <property type="evidence" value="ECO:0007669"/>
    <property type="project" value="UniProtKB-SubCell"/>
</dbReference>
<organism evidence="10 11">
    <name type="scientific">Tribonema minus</name>
    <dbReference type="NCBI Taxonomy" id="303371"/>
    <lineage>
        <taxon>Eukaryota</taxon>
        <taxon>Sar</taxon>
        <taxon>Stramenopiles</taxon>
        <taxon>Ochrophyta</taxon>
        <taxon>PX clade</taxon>
        <taxon>Xanthophyceae</taxon>
        <taxon>Tribonematales</taxon>
        <taxon>Tribonemataceae</taxon>
        <taxon>Tribonema</taxon>
    </lineage>
</organism>
<dbReference type="Proteomes" id="UP000664859">
    <property type="component" value="Unassembled WGS sequence"/>
</dbReference>
<evidence type="ECO:0000256" key="1">
    <source>
        <dbReference type="ARBA" id="ARBA00004141"/>
    </source>
</evidence>
<feature type="repeat" description="Solcar" evidence="8">
    <location>
        <begin position="10"/>
        <end position="93"/>
    </location>
</feature>
<dbReference type="InterPro" id="IPR018108">
    <property type="entry name" value="MCP_transmembrane"/>
</dbReference>
<dbReference type="SUPFAM" id="SSF103506">
    <property type="entry name" value="Mitochondrial carrier"/>
    <property type="match status" value="1"/>
</dbReference>
<dbReference type="InterPro" id="IPR023395">
    <property type="entry name" value="MCP_dom_sf"/>
</dbReference>
<evidence type="ECO:0000256" key="3">
    <source>
        <dbReference type="ARBA" id="ARBA00022448"/>
    </source>
</evidence>
<keyword evidence="6" id="KW-1133">Transmembrane helix</keyword>
<dbReference type="PROSITE" id="PS50920">
    <property type="entry name" value="SOLCAR"/>
    <property type="match status" value="1"/>
</dbReference>
<name>A0A835YLX5_9STRA</name>
<accession>A0A835YLX5</accession>
<evidence type="ECO:0000256" key="8">
    <source>
        <dbReference type="PROSITE-ProRule" id="PRU00282"/>
    </source>
</evidence>
<evidence type="ECO:0000256" key="7">
    <source>
        <dbReference type="ARBA" id="ARBA00023136"/>
    </source>
</evidence>
<protein>
    <submittedName>
        <fullName evidence="10">Mitochondrial substrate/solute carrier</fullName>
    </submittedName>
</protein>
<dbReference type="AlphaFoldDB" id="A0A835YLX5"/>
<gene>
    <name evidence="10" type="ORF">JKP88DRAFT_331698</name>
</gene>
<evidence type="ECO:0000313" key="10">
    <source>
        <dbReference type="EMBL" id="KAG5177782.1"/>
    </source>
</evidence>
<keyword evidence="7 8" id="KW-0472">Membrane</keyword>
<keyword evidence="3 9" id="KW-0813">Transport</keyword>
<keyword evidence="5" id="KW-0677">Repeat</keyword>
<keyword evidence="11" id="KW-1185">Reference proteome</keyword>
<dbReference type="OrthoDB" id="204711at2759"/>
<evidence type="ECO:0000256" key="6">
    <source>
        <dbReference type="ARBA" id="ARBA00022989"/>
    </source>
</evidence>
<dbReference type="Pfam" id="PF00153">
    <property type="entry name" value="Mito_carr"/>
    <property type="match status" value="1"/>
</dbReference>
<dbReference type="Gene3D" id="1.50.40.10">
    <property type="entry name" value="Mitochondrial carrier domain"/>
    <property type="match status" value="1"/>
</dbReference>
<sequence length="95" mass="10074">MAKQRKGRPLSTVEAAVLGSAASAIAQAVTTPLDVVRTRIMVDKAYSSVTGGLRKIVSEEGFPALWAGTTPRIGRSLLSGAIQFSSYEFTKGLFQ</sequence>
<evidence type="ECO:0000256" key="2">
    <source>
        <dbReference type="ARBA" id="ARBA00006375"/>
    </source>
</evidence>
<proteinExistence type="inferred from homology"/>
<evidence type="ECO:0000256" key="9">
    <source>
        <dbReference type="RuleBase" id="RU000488"/>
    </source>
</evidence>
<keyword evidence="4 8" id="KW-0812">Transmembrane</keyword>
<evidence type="ECO:0000313" key="11">
    <source>
        <dbReference type="Proteomes" id="UP000664859"/>
    </source>
</evidence>
<comment type="caution">
    <text evidence="10">The sequence shown here is derived from an EMBL/GenBank/DDBJ whole genome shotgun (WGS) entry which is preliminary data.</text>
</comment>
<dbReference type="PANTHER" id="PTHR45667">
    <property type="entry name" value="S-ADENOSYLMETHIONINE MITOCHONDRIAL CARRIER PROTEIN"/>
    <property type="match status" value="1"/>
</dbReference>
<dbReference type="EMBL" id="JAFCMP010000522">
    <property type="protein sequence ID" value="KAG5177782.1"/>
    <property type="molecule type" value="Genomic_DNA"/>
</dbReference>
<feature type="non-terminal residue" evidence="10">
    <location>
        <position position="95"/>
    </location>
</feature>
<comment type="similarity">
    <text evidence="2 9">Belongs to the mitochondrial carrier (TC 2.A.29) family.</text>
</comment>
<reference evidence="10" key="1">
    <citation type="submission" date="2021-02" db="EMBL/GenBank/DDBJ databases">
        <title>First Annotated Genome of the Yellow-green Alga Tribonema minus.</title>
        <authorList>
            <person name="Mahan K.M."/>
        </authorList>
    </citation>
    <scope>NUCLEOTIDE SEQUENCE</scope>
    <source>
        <strain evidence="10">UTEX B ZZ1240</strain>
    </source>
</reference>
<comment type="subcellular location">
    <subcellularLocation>
        <location evidence="1">Membrane</location>
        <topology evidence="1">Multi-pass membrane protein</topology>
    </subcellularLocation>
</comment>